<organism evidence="2 3">
    <name type="scientific">Devosia crocina</name>
    <dbReference type="NCBI Taxonomy" id="429728"/>
    <lineage>
        <taxon>Bacteria</taxon>
        <taxon>Pseudomonadati</taxon>
        <taxon>Pseudomonadota</taxon>
        <taxon>Alphaproteobacteria</taxon>
        <taxon>Hyphomicrobiales</taxon>
        <taxon>Devosiaceae</taxon>
        <taxon>Devosia</taxon>
    </lineage>
</organism>
<evidence type="ECO:0000313" key="3">
    <source>
        <dbReference type="Proteomes" id="UP000199074"/>
    </source>
</evidence>
<dbReference type="Gene3D" id="2.40.128.520">
    <property type="match status" value="1"/>
</dbReference>
<dbReference type="OrthoDB" id="9811671at2"/>
<accession>A0A1I7NKE1</accession>
<evidence type="ECO:0000313" key="2">
    <source>
        <dbReference type="EMBL" id="SFV35151.1"/>
    </source>
</evidence>
<protein>
    <recommendedName>
        <fullName evidence="1">DUF2147 domain-containing protein</fullName>
    </recommendedName>
</protein>
<dbReference type="PANTHER" id="PTHR36919">
    <property type="entry name" value="BLR1215 PROTEIN"/>
    <property type="match status" value="1"/>
</dbReference>
<proteinExistence type="predicted"/>
<dbReference type="EMBL" id="FPCK01000002">
    <property type="protein sequence ID" value="SFV35151.1"/>
    <property type="molecule type" value="Genomic_DNA"/>
</dbReference>
<dbReference type="AlphaFoldDB" id="A0A1I7NKE1"/>
<gene>
    <name evidence="2" type="ORF">SAMN05216456_2080</name>
</gene>
<dbReference type="Pfam" id="PF09917">
    <property type="entry name" value="DUF2147"/>
    <property type="match status" value="1"/>
</dbReference>
<dbReference type="InterPro" id="IPR019223">
    <property type="entry name" value="DUF2147"/>
</dbReference>
<feature type="domain" description="DUF2147" evidence="1">
    <location>
        <begin position="47"/>
        <end position="164"/>
    </location>
</feature>
<reference evidence="2 3" key="1">
    <citation type="submission" date="2016-10" db="EMBL/GenBank/DDBJ databases">
        <authorList>
            <person name="de Groot N.N."/>
        </authorList>
    </citation>
    <scope>NUCLEOTIDE SEQUENCE [LARGE SCALE GENOMIC DNA]</scope>
    <source>
        <strain evidence="2 3">IPL20</strain>
    </source>
</reference>
<sequence>MARCGPVFRHARWGVIAACLLVVPTLAQVAISPSSPIEGVWRAALLSEVTIAPCGTGFCGYLTKIVVPSEGLSAKETEVALSMSPEQFFDERNADPALRSRPMLGLHMLSLRPGGKPHIFDGEIYNPQDGKTYSGYVEMTGPDAMRLNGCVLYNVICRGEDWVRVQPDEN</sequence>
<dbReference type="PANTHER" id="PTHR36919:SF2">
    <property type="entry name" value="BLL6627 PROTEIN"/>
    <property type="match status" value="1"/>
</dbReference>
<evidence type="ECO:0000259" key="1">
    <source>
        <dbReference type="Pfam" id="PF09917"/>
    </source>
</evidence>
<dbReference type="RefSeq" id="WP_092424257.1">
    <property type="nucleotide sequence ID" value="NZ_FPCK01000002.1"/>
</dbReference>
<name>A0A1I7NKE1_9HYPH</name>
<keyword evidence="3" id="KW-1185">Reference proteome</keyword>
<dbReference type="Proteomes" id="UP000199074">
    <property type="component" value="Unassembled WGS sequence"/>
</dbReference>